<gene>
    <name evidence="5" type="ORF">GCL60_08640</name>
</gene>
<dbReference type="Proteomes" id="UP000437748">
    <property type="component" value="Unassembled WGS sequence"/>
</dbReference>
<dbReference type="Pfam" id="PF00496">
    <property type="entry name" value="SBP_bac_5"/>
    <property type="match status" value="1"/>
</dbReference>
<proteinExistence type="inferred from homology"/>
<protein>
    <recommendedName>
        <fullName evidence="4">Solute-binding protein family 5 domain-containing protein</fullName>
    </recommendedName>
</protein>
<sequence length="514" mass="59347">MNKIFILIVVQFFHSIVFANISKIANEDMVTLHFTSDNRLPYKIGVPFISYGTFTEAVQGLLIESTDSNLPDFQDSLSSLEYAEPNKSDPSIINLKLKKNLYFIDEDSSWEATADDVKFSLARYFFTNLDINAKHSLSNIEGTENIKPGTPYDPELIKAISVINKYELTIKLKKIDIHFIEKLTHAGTPLVSIKTLKDNYFSWKKWPIGVGPYYVLSSNYETGETIIKKRENSKYDSAPKFVRFISSNNSEGDIFWKDMWNLNHEIYKKEVINVSYGTLGIFFNYDSELGKNENFRKAISLSINRDELVNNINYIVKNSEMIPISIWGRANIDLKQNINLAKFYINKVPKYLLKDTIDINTFGQNTDALSKSNFVNLKKQLEILGIKTRFILDDGKLNLNSPMHIVGIQASHKDPSYVFSYFRKGSFYKNSYPKNDENIEDYFNKIILSNDPKEKLKYSKLLSTYLSESAIVVPLWDLYSVYFYNSNKIDSSTFIAQPGGMRFKVWEIKYKINK</sequence>
<dbReference type="PANTHER" id="PTHR30290:SF9">
    <property type="entry name" value="OLIGOPEPTIDE-BINDING PROTEIN APPA"/>
    <property type="match status" value="1"/>
</dbReference>
<organism evidence="5 6">
    <name type="scientific">Silvanigrella paludirubra</name>
    <dbReference type="NCBI Taxonomy" id="2499159"/>
    <lineage>
        <taxon>Bacteria</taxon>
        <taxon>Pseudomonadati</taxon>
        <taxon>Bdellovibrionota</taxon>
        <taxon>Oligoflexia</taxon>
        <taxon>Silvanigrellales</taxon>
        <taxon>Silvanigrellaceae</taxon>
        <taxon>Silvanigrella</taxon>
    </lineage>
</organism>
<keyword evidence="2" id="KW-0813">Transport</keyword>
<reference evidence="5 6" key="1">
    <citation type="submission" date="2019-10" db="EMBL/GenBank/DDBJ databases">
        <title>New species of Slilvanegrellaceae.</title>
        <authorList>
            <person name="Pitt A."/>
            <person name="Hahn M.W."/>
        </authorList>
    </citation>
    <scope>NUCLEOTIDE SEQUENCE [LARGE SCALE GENOMIC DNA]</scope>
    <source>
        <strain evidence="5 6">SP-Ram-0.45-NSY-1</strain>
    </source>
</reference>
<evidence type="ECO:0000256" key="3">
    <source>
        <dbReference type="ARBA" id="ARBA00022729"/>
    </source>
</evidence>
<dbReference type="AlphaFoldDB" id="A0A6N6VXW6"/>
<dbReference type="OrthoDB" id="9801912at2"/>
<keyword evidence="6" id="KW-1185">Reference proteome</keyword>
<dbReference type="GO" id="GO:1904680">
    <property type="term" value="F:peptide transmembrane transporter activity"/>
    <property type="evidence" value="ECO:0007669"/>
    <property type="project" value="TreeGrafter"/>
</dbReference>
<comment type="similarity">
    <text evidence="1">Belongs to the bacterial solute-binding protein 5 family.</text>
</comment>
<evidence type="ECO:0000313" key="5">
    <source>
        <dbReference type="EMBL" id="KAB8038915.1"/>
    </source>
</evidence>
<dbReference type="Gene3D" id="3.40.190.10">
    <property type="entry name" value="Periplasmic binding protein-like II"/>
    <property type="match status" value="1"/>
</dbReference>
<dbReference type="InterPro" id="IPR039424">
    <property type="entry name" value="SBP_5"/>
</dbReference>
<dbReference type="PANTHER" id="PTHR30290">
    <property type="entry name" value="PERIPLASMIC BINDING COMPONENT OF ABC TRANSPORTER"/>
    <property type="match status" value="1"/>
</dbReference>
<dbReference type="SUPFAM" id="SSF53850">
    <property type="entry name" value="Periplasmic binding protein-like II"/>
    <property type="match status" value="1"/>
</dbReference>
<evidence type="ECO:0000259" key="4">
    <source>
        <dbReference type="Pfam" id="PF00496"/>
    </source>
</evidence>
<name>A0A6N6VXW6_9BACT</name>
<keyword evidence="3" id="KW-0732">Signal</keyword>
<comment type="caution">
    <text evidence="5">The sequence shown here is derived from an EMBL/GenBank/DDBJ whole genome shotgun (WGS) entry which is preliminary data.</text>
</comment>
<dbReference type="GO" id="GO:0015833">
    <property type="term" value="P:peptide transport"/>
    <property type="evidence" value="ECO:0007669"/>
    <property type="project" value="TreeGrafter"/>
</dbReference>
<dbReference type="InterPro" id="IPR000914">
    <property type="entry name" value="SBP_5_dom"/>
</dbReference>
<evidence type="ECO:0000313" key="6">
    <source>
        <dbReference type="Proteomes" id="UP000437748"/>
    </source>
</evidence>
<dbReference type="EMBL" id="WFLM01000003">
    <property type="protein sequence ID" value="KAB8038915.1"/>
    <property type="molecule type" value="Genomic_DNA"/>
</dbReference>
<accession>A0A6N6VXW6</accession>
<evidence type="ECO:0000256" key="2">
    <source>
        <dbReference type="ARBA" id="ARBA00022448"/>
    </source>
</evidence>
<dbReference type="RefSeq" id="WP_153420312.1">
    <property type="nucleotide sequence ID" value="NZ_WFLM01000003.1"/>
</dbReference>
<evidence type="ECO:0000256" key="1">
    <source>
        <dbReference type="ARBA" id="ARBA00005695"/>
    </source>
</evidence>
<feature type="domain" description="Solute-binding protein family 5" evidence="4">
    <location>
        <begin position="88"/>
        <end position="426"/>
    </location>
</feature>
<dbReference type="Gene3D" id="3.10.105.10">
    <property type="entry name" value="Dipeptide-binding Protein, Domain 3"/>
    <property type="match status" value="1"/>
</dbReference>